<dbReference type="AlphaFoldDB" id="A0A1J1IBK2"/>
<proteinExistence type="predicted"/>
<dbReference type="EMBL" id="CVRI01000043">
    <property type="protein sequence ID" value="CRK95817.1"/>
    <property type="molecule type" value="Genomic_DNA"/>
</dbReference>
<dbReference type="Proteomes" id="UP000183832">
    <property type="component" value="Unassembled WGS sequence"/>
</dbReference>
<evidence type="ECO:0000259" key="1">
    <source>
        <dbReference type="Pfam" id="PF15999"/>
    </source>
</evidence>
<accession>A0A1J1IBK2</accession>
<evidence type="ECO:0000313" key="2">
    <source>
        <dbReference type="EMBL" id="CRK95817.1"/>
    </source>
</evidence>
<gene>
    <name evidence="2" type="ORF">CLUMA_CG009269</name>
</gene>
<organism evidence="2 3">
    <name type="scientific">Clunio marinus</name>
    <dbReference type="NCBI Taxonomy" id="568069"/>
    <lineage>
        <taxon>Eukaryota</taxon>
        <taxon>Metazoa</taxon>
        <taxon>Ecdysozoa</taxon>
        <taxon>Arthropoda</taxon>
        <taxon>Hexapoda</taxon>
        <taxon>Insecta</taxon>
        <taxon>Pterygota</taxon>
        <taxon>Neoptera</taxon>
        <taxon>Endopterygota</taxon>
        <taxon>Diptera</taxon>
        <taxon>Nematocera</taxon>
        <taxon>Chironomoidea</taxon>
        <taxon>Chironomidae</taxon>
        <taxon>Clunio</taxon>
    </lineage>
</organism>
<keyword evidence="3" id="KW-1185">Reference proteome</keyword>
<protein>
    <submittedName>
        <fullName evidence="2">CLUMA_CG009269, isoform A</fullName>
    </submittedName>
</protein>
<dbReference type="InterPro" id="IPR031942">
    <property type="entry name" value="DUF4774"/>
</dbReference>
<dbReference type="Pfam" id="PF15999">
    <property type="entry name" value="DUF4774"/>
    <property type="match status" value="1"/>
</dbReference>
<name>A0A1J1IBK2_9DIPT</name>
<feature type="domain" description="DUF4774" evidence="1">
    <location>
        <begin position="177"/>
        <end position="232"/>
    </location>
</feature>
<dbReference type="OrthoDB" id="8194084at2759"/>
<reference evidence="2 3" key="1">
    <citation type="submission" date="2015-04" db="EMBL/GenBank/DDBJ databases">
        <authorList>
            <person name="Syromyatnikov M.Y."/>
            <person name="Popov V.N."/>
        </authorList>
    </citation>
    <scope>NUCLEOTIDE SEQUENCE [LARGE SCALE GENOMIC DNA]</scope>
</reference>
<sequence>MLSYPVSLPIRYFDGFPYRLYQPEVPQFLILSSKEQDKEKPSKLSMEPMMIKRANGKLKLEKLTQIPKTDIKLVKAIQQPNSKFLVEKIAYAPDKRNVKFSAVEMKTFPKFAKSKTQQKSQKLQFLRQEIDDDEDKEVVTEKAEAMGMTSADLPIPDYSAYFSRSIFTQPGNGEEATLILEPKAKAISGNDGTSISSPLSRALLRRGTSVKVLFQPQSVAITGANGIAHAQADLLLDFIDDE</sequence>
<evidence type="ECO:0000313" key="3">
    <source>
        <dbReference type="Proteomes" id="UP000183832"/>
    </source>
</evidence>